<keyword evidence="3" id="KW-1185">Reference proteome</keyword>
<name>A0A2H1CT08_FASHE</name>
<proteinExistence type="predicted"/>
<dbReference type="InterPro" id="IPR055469">
    <property type="entry name" value="DUF7041"/>
</dbReference>
<evidence type="ECO:0000259" key="1">
    <source>
        <dbReference type="Pfam" id="PF23055"/>
    </source>
</evidence>
<dbReference type="EMBL" id="JXXN02000277">
    <property type="protein sequence ID" value="THD27950.1"/>
    <property type="molecule type" value="Genomic_DNA"/>
</dbReference>
<sequence length="273" mass="30652">MSDSPVLVESTGSRVPFGFTLPSFWRTDPPLWFASAEAQFLIHRVDVQEVRFAHVVAALQPDVARELRELILSPPTEKPYDAIKQQLCSMTNSLRQEHVRKQAADEQLGADAPSKLLQRLREKLDPTCDEDQLKAVFIEKLPVSVQQILEPVSSELTAVKLAHLTDRISTQLACNTNRETNHDSLIAPQINHLRETLHDLKSVIKQLSEYIETANKPCDLDGGNIKICWYHRRYGGKAFKCARSCVLSQALAPPTQFQSGNTNGNRLRADKSC</sequence>
<dbReference type="AlphaFoldDB" id="A0A2H1CT08"/>
<organism evidence="2 3">
    <name type="scientific">Fasciola hepatica</name>
    <name type="common">Liver fluke</name>
    <dbReference type="NCBI Taxonomy" id="6192"/>
    <lineage>
        <taxon>Eukaryota</taxon>
        <taxon>Metazoa</taxon>
        <taxon>Spiralia</taxon>
        <taxon>Lophotrochozoa</taxon>
        <taxon>Platyhelminthes</taxon>
        <taxon>Trematoda</taxon>
        <taxon>Digenea</taxon>
        <taxon>Plagiorchiida</taxon>
        <taxon>Echinostomata</taxon>
        <taxon>Echinostomatoidea</taxon>
        <taxon>Fasciolidae</taxon>
        <taxon>Fasciola</taxon>
    </lineage>
</organism>
<feature type="domain" description="DUF7041" evidence="1">
    <location>
        <begin position="21"/>
        <end position="102"/>
    </location>
</feature>
<accession>A0A2H1CT08</accession>
<comment type="caution">
    <text evidence="2">The sequence shown here is derived from an EMBL/GenBank/DDBJ whole genome shotgun (WGS) entry which is preliminary data.</text>
</comment>
<dbReference type="PANTHER" id="PTHR33327:SF3">
    <property type="entry name" value="RNA-DIRECTED DNA POLYMERASE"/>
    <property type="match status" value="1"/>
</dbReference>
<dbReference type="Proteomes" id="UP000230066">
    <property type="component" value="Unassembled WGS sequence"/>
</dbReference>
<dbReference type="Pfam" id="PF23055">
    <property type="entry name" value="DUF7041"/>
    <property type="match status" value="1"/>
</dbReference>
<evidence type="ECO:0000313" key="2">
    <source>
        <dbReference type="EMBL" id="THD27950.1"/>
    </source>
</evidence>
<gene>
    <name evidence="2" type="ORF">D915_001260</name>
</gene>
<reference evidence="2" key="1">
    <citation type="submission" date="2019-03" db="EMBL/GenBank/DDBJ databases">
        <title>Improved annotation for the trematode Fasciola hepatica.</title>
        <authorList>
            <person name="Choi Y.-J."/>
            <person name="Martin J."/>
            <person name="Mitreva M."/>
        </authorList>
    </citation>
    <scope>NUCLEOTIDE SEQUENCE [LARGE SCALE GENOMIC DNA]</scope>
</reference>
<protein>
    <recommendedName>
        <fullName evidence="1">DUF7041 domain-containing protein</fullName>
    </recommendedName>
</protein>
<dbReference type="PANTHER" id="PTHR33327">
    <property type="entry name" value="ENDONUCLEASE"/>
    <property type="match status" value="1"/>
</dbReference>
<evidence type="ECO:0000313" key="3">
    <source>
        <dbReference type="Proteomes" id="UP000230066"/>
    </source>
</evidence>